<dbReference type="KEGG" id="ttf:THTE_0017"/>
<dbReference type="InterPro" id="IPR029062">
    <property type="entry name" value="Class_I_gatase-like"/>
</dbReference>
<dbReference type="Pfam" id="PF06283">
    <property type="entry name" value="ThuA"/>
    <property type="match status" value="1"/>
</dbReference>
<sequence>MYEHLTRTQLGCLAIVLAGIVLVWGAPACLGESSAVAKRVVFIAGRPSHGFGSHEHNAGCLLLAKKLKEALPAIETVVYTNGWPEKKDALSGASTIVIFADGGGGNIIAQHLAELEAAIKEGAGLVVLHYALDVASPEAREKLKSWIGGYYETFWSVNPTWLAEFKELPDHPVTRGVKPFSINDEWYYHMRFVDDMKGVTPILTAIPPDRTRMGPDGPHSGNPAVRARKGMPEHVAWAYERPDGGRGFGFTGGHFHWNWAHDQYRMVVLNAIAWTAHLDIPPEGLKTKTPTIDELLENLDEPMPNNFDRQALQRQIEQWNQP</sequence>
<dbReference type="Proteomes" id="UP000215086">
    <property type="component" value="Chromosome"/>
</dbReference>
<gene>
    <name evidence="3" type="ORF">THTE_0017</name>
</gene>
<evidence type="ECO:0000313" key="4">
    <source>
        <dbReference type="Proteomes" id="UP000215086"/>
    </source>
</evidence>
<dbReference type="PANTHER" id="PTHR40469">
    <property type="entry name" value="SECRETED GLYCOSYL HYDROLASE"/>
    <property type="match status" value="1"/>
</dbReference>
<dbReference type="Gene3D" id="3.40.50.880">
    <property type="match status" value="1"/>
</dbReference>
<dbReference type="PANTHER" id="PTHR40469:SF2">
    <property type="entry name" value="GALACTOSE-BINDING DOMAIN-LIKE SUPERFAMILY PROTEIN"/>
    <property type="match status" value="1"/>
</dbReference>
<name>A0A286R9I5_9BACT</name>
<dbReference type="OrthoDB" id="251914at2"/>
<protein>
    <recommendedName>
        <fullName evidence="2">ThuA-like domain-containing protein</fullName>
    </recommendedName>
</protein>
<dbReference type="AlphaFoldDB" id="A0A286R9I5"/>
<feature type="region of interest" description="Disordered" evidence="1">
    <location>
        <begin position="206"/>
        <end position="227"/>
    </location>
</feature>
<feature type="domain" description="ThuA-like" evidence="2">
    <location>
        <begin position="85"/>
        <end position="275"/>
    </location>
</feature>
<dbReference type="InterPro" id="IPR029010">
    <property type="entry name" value="ThuA-like"/>
</dbReference>
<dbReference type="EMBL" id="CP018477">
    <property type="protein sequence ID" value="ASV72619.1"/>
    <property type="molecule type" value="Genomic_DNA"/>
</dbReference>
<keyword evidence="4" id="KW-1185">Reference proteome</keyword>
<organism evidence="3 4">
    <name type="scientific">Thermogutta terrifontis</name>
    <dbReference type="NCBI Taxonomy" id="1331910"/>
    <lineage>
        <taxon>Bacteria</taxon>
        <taxon>Pseudomonadati</taxon>
        <taxon>Planctomycetota</taxon>
        <taxon>Planctomycetia</taxon>
        <taxon>Pirellulales</taxon>
        <taxon>Thermoguttaceae</taxon>
        <taxon>Thermogutta</taxon>
    </lineage>
</organism>
<proteinExistence type="predicted"/>
<dbReference type="RefSeq" id="WP_095413507.1">
    <property type="nucleotide sequence ID" value="NZ_CP018477.1"/>
</dbReference>
<reference evidence="3 4" key="1">
    <citation type="journal article" name="Front. Microbiol.">
        <title>Sugar Metabolism of the First Thermophilic Planctomycete Thermogutta terrifontis: Comparative Genomic and Transcriptomic Approaches.</title>
        <authorList>
            <person name="Elcheninov A.G."/>
            <person name="Menzel P."/>
            <person name="Gudbergsdottir S.R."/>
            <person name="Slesarev A.I."/>
            <person name="Kadnikov V.V."/>
            <person name="Krogh A."/>
            <person name="Bonch-Osmolovskaya E.A."/>
            <person name="Peng X."/>
            <person name="Kublanov I.V."/>
        </authorList>
    </citation>
    <scope>NUCLEOTIDE SEQUENCE [LARGE SCALE GENOMIC DNA]</scope>
    <source>
        <strain evidence="3 4">R1</strain>
    </source>
</reference>
<evidence type="ECO:0000313" key="3">
    <source>
        <dbReference type="EMBL" id="ASV72619.1"/>
    </source>
</evidence>
<evidence type="ECO:0000256" key="1">
    <source>
        <dbReference type="SAM" id="MobiDB-lite"/>
    </source>
</evidence>
<dbReference type="SUPFAM" id="SSF52317">
    <property type="entry name" value="Class I glutamine amidotransferase-like"/>
    <property type="match status" value="1"/>
</dbReference>
<evidence type="ECO:0000259" key="2">
    <source>
        <dbReference type="Pfam" id="PF06283"/>
    </source>
</evidence>
<accession>A0A286R9I5</accession>